<feature type="region of interest" description="Disordered" evidence="1">
    <location>
        <begin position="95"/>
        <end position="172"/>
    </location>
</feature>
<reference evidence="2" key="1">
    <citation type="submission" date="2023-03" db="EMBL/GenBank/DDBJ databases">
        <title>Massive genome expansion in bonnet fungi (Mycena s.s.) driven by repeated elements and novel gene families across ecological guilds.</title>
        <authorList>
            <consortium name="Lawrence Berkeley National Laboratory"/>
            <person name="Harder C.B."/>
            <person name="Miyauchi S."/>
            <person name="Viragh M."/>
            <person name="Kuo A."/>
            <person name="Thoen E."/>
            <person name="Andreopoulos B."/>
            <person name="Lu D."/>
            <person name="Skrede I."/>
            <person name="Drula E."/>
            <person name="Henrissat B."/>
            <person name="Morin E."/>
            <person name="Kohler A."/>
            <person name="Barry K."/>
            <person name="LaButti K."/>
            <person name="Morin E."/>
            <person name="Salamov A."/>
            <person name="Lipzen A."/>
            <person name="Mereny Z."/>
            <person name="Hegedus B."/>
            <person name="Baldrian P."/>
            <person name="Stursova M."/>
            <person name="Weitz H."/>
            <person name="Taylor A."/>
            <person name="Grigoriev I.V."/>
            <person name="Nagy L.G."/>
            <person name="Martin F."/>
            <person name="Kauserud H."/>
        </authorList>
    </citation>
    <scope>NUCLEOTIDE SEQUENCE</scope>
    <source>
        <strain evidence="2">CBHHK188m</strain>
    </source>
</reference>
<dbReference type="AlphaFoldDB" id="A0AAD7JB73"/>
<sequence length="204" mass="23241">MRFRKVVEGRIEPQRRQRWAKRKACDREGGEQKKQEEPETTREIDVRKTKRQDSVKCERGAVRLALVALDQRDFEAAEVEEDILIVLDEADEYAAKKGAGQRGQKREEKRKSNSKAGRNTRWSIKELRGLRGFSERSRRTPGESRYPDSNPVVARHPNGPSHRPNGPHKTLYLSPSSGYSNCVNPCLGAVIHSRIPEANALCIK</sequence>
<evidence type="ECO:0000313" key="2">
    <source>
        <dbReference type="EMBL" id="KAJ7760210.1"/>
    </source>
</evidence>
<evidence type="ECO:0000256" key="1">
    <source>
        <dbReference type="SAM" id="MobiDB-lite"/>
    </source>
</evidence>
<dbReference type="Proteomes" id="UP001215280">
    <property type="component" value="Unassembled WGS sequence"/>
</dbReference>
<protein>
    <submittedName>
        <fullName evidence="2">Uncharacterized protein</fullName>
    </submittedName>
</protein>
<feature type="compositionally biased region" description="Basic and acidic residues" evidence="1">
    <location>
        <begin position="123"/>
        <end position="146"/>
    </location>
</feature>
<proteinExistence type="predicted"/>
<accession>A0AAD7JB73</accession>
<organism evidence="2 3">
    <name type="scientific">Mycena maculata</name>
    <dbReference type="NCBI Taxonomy" id="230809"/>
    <lineage>
        <taxon>Eukaryota</taxon>
        <taxon>Fungi</taxon>
        <taxon>Dikarya</taxon>
        <taxon>Basidiomycota</taxon>
        <taxon>Agaricomycotina</taxon>
        <taxon>Agaricomycetes</taxon>
        <taxon>Agaricomycetidae</taxon>
        <taxon>Agaricales</taxon>
        <taxon>Marasmiineae</taxon>
        <taxon>Mycenaceae</taxon>
        <taxon>Mycena</taxon>
    </lineage>
</organism>
<feature type="compositionally biased region" description="Basic and acidic residues" evidence="1">
    <location>
        <begin position="1"/>
        <end position="15"/>
    </location>
</feature>
<feature type="compositionally biased region" description="Basic and acidic residues" evidence="1">
    <location>
        <begin position="23"/>
        <end position="53"/>
    </location>
</feature>
<gene>
    <name evidence="2" type="ORF">DFH07DRAFT_771832</name>
</gene>
<name>A0AAD7JB73_9AGAR</name>
<feature type="region of interest" description="Disordered" evidence="1">
    <location>
        <begin position="1"/>
        <end position="53"/>
    </location>
</feature>
<comment type="caution">
    <text evidence="2">The sequence shown here is derived from an EMBL/GenBank/DDBJ whole genome shotgun (WGS) entry which is preliminary data.</text>
</comment>
<dbReference type="EMBL" id="JARJLG010000049">
    <property type="protein sequence ID" value="KAJ7760210.1"/>
    <property type="molecule type" value="Genomic_DNA"/>
</dbReference>
<keyword evidence="3" id="KW-1185">Reference proteome</keyword>
<evidence type="ECO:0000313" key="3">
    <source>
        <dbReference type="Proteomes" id="UP001215280"/>
    </source>
</evidence>